<accession>A0A7M6DK99</accession>
<evidence type="ECO:0008006" key="13">
    <source>
        <dbReference type="Google" id="ProtNLM"/>
    </source>
</evidence>
<dbReference type="OrthoDB" id="2789670at2759"/>
<evidence type="ECO:0000256" key="3">
    <source>
        <dbReference type="ARBA" id="ARBA00022617"/>
    </source>
</evidence>
<dbReference type="EnsemblMetazoa" id="CLYHEMT013813.4">
    <property type="protein sequence ID" value="CLYHEMP013813.4"/>
    <property type="gene ID" value="CLYHEMG013813"/>
</dbReference>
<evidence type="ECO:0000256" key="10">
    <source>
        <dbReference type="SAM" id="Phobius"/>
    </source>
</evidence>
<evidence type="ECO:0000256" key="6">
    <source>
        <dbReference type="ARBA" id="ARBA00023004"/>
    </source>
</evidence>
<dbReference type="EnsemblMetazoa" id="CLYHEMT013813.2">
    <property type="protein sequence ID" value="CLYHEMP013813.2"/>
    <property type="gene ID" value="CLYHEMG013813"/>
</dbReference>
<dbReference type="RefSeq" id="XP_066934107.1">
    <property type="nucleotide sequence ID" value="XM_067078006.1"/>
</dbReference>
<feature type="transmembrane region" description="Helical" evidence="10">
    <location>
        <begin position="318"/>
        <end position="346"/>
    </location>
</feature>
<keyword evidence="10" id="KW-0812">Transmembrane</keyword>
<dbReference type="GO" id="GO:0005506">
    <property type="term" value="F:iron ion binding"/>
    <property type="evidence" value="ECO:0007669"/>
    <property type="project" value="InterPro"/>
</dbReference>
<dbReference type="InterPro" id="IPR050476">
    <property type="entry name" value="Insect_CytP450_Detox"/>
</dbReference>
<dbReference type="GeneID" id="136821792"/>
<keyword evidence="10" id="KW-1133">Transmembrane helix</keyword>
<dbReference type="SUPFAM" id="SSF48264">
    <property type="entry name" value="Cytochrome P450"/>
    <property type="match status" value="1"/>
</dbReference>
<evidence type="ECO:0000256" key="9">
    <source>
        <dbReference type="RuleBase" id="RU000461"/>
    </source>
</evidence>
<dbReference type="GO" id="GO:0020037">
    <property type="term" value="F:heme binding"/>
    <property type="evidence" value="ECO:0007669"/>
    <property type="project" value="InterPro"/>
</dbReference>
<sequence length="521" mass="59310">MNVFSKFGETLHSVDAHALLKSIGLEQMMSDAPTDHKYLAYLSGGILASAAVLFVGNRLFHDRLSSWNLPGPKSSLLPIDLFKGHKNQHQLHLLLDDYVKTYGETFAFNYKGQPVVATTDEDIIHKILWKEFPNFENRKFFVEMPWPCQHMVTMAKGAKAKMIRNLLKAVLDAKSIKNNWAHFQEANQDVEELLRDAALNLLEVDSTSLANGYIMQIITKMAFSLDCSNQSDLNKQLVQLSHLFTRPPTWLQSCSSLPIIGNLLKLSPWGFNSSLHQFIKIATDIVVERRKEKNREPQDVLDVLLAAQSKDSNISTEILLAQAIVLLTVVHASTATTISIATYYIAKHKDVQRRLQQEIDSISMEDGFPSWEHLHKQLPYLGQVVNETLRLYPSAFMLMRECTKPTTVNGISFEKGDGVLIPTYSMHRDPKVFTDPEQFNPDRFETKPSRHYYPFGDGYRMCPGKEMALSEIKTYLASMLKNFDLSLVDENQELCVKSYISAQTTMAVDEPIQIRVQKRRH</sequence>
<reference evidence="11" key="1">
    <citation type="submission" date="2021-01" db="UniProtKB">
        <authorList>
            <consortium name="EnsemblMetazoa"/>
        </authorList>
    </citation>
    <scope>IDENTIFICATION</scope>
</reference>
<dbReference type="GO" id="GO:0016705">
    <property type="term" value="F:oxidoreductase activity, acting on paired donors, with incorporation or reduction of molecular oxygen"/>
    <property type="evidence" value="ECO:0007669"/>
    <property type="project" value="InterPro"/>
</dbReference>
<name>A0A7M6DK99_9CNID</name>
<evidence type="ECO:0000256" key="8">
    <source>
        <dbReference type="PIRSR" id="PIRSR602401-1"/>
    </source>
</evidence>
<dbReference type="InterPro" id="IPR036396">
    <property type="entry name" value="Cyt_P450_sf"/>
</dbReference>
<organism evidence="11 12">
    <name type="scientific">Clytia hemisphaerica</name>
    <dbReference type="NCBI Taxonomy" id="252671"/>
    <lineage>
        <taxon>Eukaryota</taxon>
        <taxon>Metazoa</taxon>
        <taxon>Cnidaria</taxon>
        <taxon>Hydrozoa</taxon>
        <taxon>Hydroidolina</taxon>
        <taxon>Leptothecata</taxon>
        <taxon>Obeliida</taxon>
        <taxon>Clytiidae</taxon>
        <taxon>Clytia</taxon>
    </lineage>
</organism>
<keyword evidence="3 8" id="KW-0349">Heme</keyword>
<dbReference type="RefSeq" id="XP_066934108.1">
    <property type="nucleotide sequence ID" value="XM_067078007.1"/>
</dbReference>
<dbReference type="PANTHER" id="PTHR24292:SF54">
    <property type="entry name" value="CYP9F3-RELATED"/>
    <property type="match status" value="1"/>
</dbReference>
<evidence type="ECO:0000256" key="7">
    <source>
        <dbReference type="ARBA" id="ARBA00023033"/>
    </source>
</evidence>
<evidence type="ECO:0000256" key="5">
    <source>
        <dbReference type="ARBA" id="ARBA00023002"/>
    </source>
</evidence>
<dbReference type="RefSeq" id="XP_066934104.1">
    <property type="nucleotide sequence ID" value="XM_067078003.1"/>
</dbReference>
<dbReference type="InterPro" id="IPR001128">
    <property type="entry name" value="Cyt_P450"/>
</dbReference>
<dbReference type="Pfam" id="PF00067">
    <property type="entry name" value="p450"/>
    <property type="match status" value="1"/>
</dbReference>
<comment type="similarity">
    <text evidence="2 9">Belongs to the cytochrome P450 family.</text>
</comment>
<evidence type="ECO:0000256" key="2">
    <source>
        <dbReference type="ARBA" id="ARBA00010617"/>
    </source>
</evidence>
<comment type="cofactor">
    <cofactor evidence="1 8">
        <name>heme</name>
        <dbReference type="ChEBI" id="CHEBI:30413"/>
    </cofactor>
</comment>
<protein>
    <recommendedName>
        <fullName evidence="13">Cytochrome P450</fullName>
    </recommendedName>
</protein>
<dbReference type="RefSeq" id="XP_066934105.1">
    <property type="nucleotide sequence ID" value="XM_067078004.1"/>
</dbReference>
<dbReference type="Proteomes" id="UP000594262">
    <property type="component" value="Unplaced"/>
</dbReference>
<keyword evidence="12" id="KW-1185">Reference proteome</keyword>
<dbReference type="PROSITE" id="PS00086">
    <property type="entry name" value="CYTOCHROME_P450"/>
    <property type="match status" value="1"/>
</dbReference>
<feature type="binding site" description="axial binding residue" evidence="8">
    <location>
        <position position="462"/>
    </location>
    <ligand>
        <name>heme</name>
        <dbReference type="ChEBI" id="CHEBI:30413"/>
    </ligand>
    <ligandPart>
        <name>Fe</name>
        <dbReference type="ChEBI" id="CHEBI:18248"/>
    </ligandPart>
</feature>
<evidence type="ECO:0000313" key="11">
    <source>
        <dbReference type="EnsemblMetazoa" id="CLYHEMP013813.4"/>
    </source>
</evidence>
<evidence type="ECO:0000313" key="12">
    <source>
        <dbReference type="Proteomes" id="UP000594262"/>
    </source>
</evidence>
<evidence type="ECO:0000256" key="1">
    <source>
        <dbReference type="ARBA" id="ARBA00001971"/>
    </source>
</evidence>
<dbReference type="Gene3D" id="1.10.630.10">
    <property type="entry name" value="Cytochrome P450"/>
    <property type="match status" value="1"/>
</dbReference>
<dbReference type="InterPro" id="IPR017972">
    <property type="entry name" value="Cyt_P450_CS"/>
</dbReference>
<dbReference type="PRINTS" id="PR00385">
    <property type="entry name" value="P450"/>
</dbReference>
<dbReference type="RefSeq" id="XP_066934109.1">
    <property type="nucleotide sequence ID" value="XM_067078008.1"/>
</dbReference>
<keyword evidence="4 8" id="KW-0479">Metal-binding</keyword>
<dbReference type="PRINTS" id="PR00463">
    <property type="entry name" value="EP450I"/>
</dbReference>
<feature type="transmembrane region" description="Helical" evidence="10">
    <location>
        <begin position="38"/>
        <end position="56"/>
    </location>
</feature>
<dbReference type="AlphaFoldDB" id="A0A7M6DK99"/>
<keyword evidence="10" id="KW-0472">Membrane</keyword>
<dbReference type="EnsemblMetazoa" id="CLYHEMT013813.3">
    <property type="protein sequence ID" value="CLYHEMP013813.3"/>
    <property type="gene ID" value="CLYHEMG013813"/>
</dbReference>
<dbReference type="InterPro" id="IPR002401">
    <property type="entry name" value="Cyt_P450_E_grp-I"/>
</dbReference>
<keyword evidence="5 9" id="KW-0560">Oxidoreductase</keyword>
<dbReference type="GO" id="GO:0004497">
    <property type="term" value="F:monooxygenase activity"/>
    <property type="evidence" value="ECO:0007669"/>
    <property type="project" value="UniProtKB-KW"/>
</dbReference>
<keyword evidence="7 9" id="KW-0503">Monooxygenase</keyword>
<proteinExistence type="inferred from homology"/>
<keyword evidence="6 8" id="KW-0408">Iron</keyword>
<evidence type="ECO:0000256" key="4">
    <source>
        <dbReference type="ARBA" id="ARBA00022723"/>
    </source>
</evidence>
<dbReference type="RefSeq" id="XP_066934110.1">
    <property type="nucleotide sequence ID" value="XM_067078009.1"/>
</dbReference>
<dbReference type="PANTHER" id="PTHR24292">
    <property type="entry name" value="CYTOCHROME P450"/>
    <property type="match status" value="1"/>
</dbReference>